<reference evidence="2 3" key="2">
    <citation type="submission" date="2018-11" db="EMBL/GenBank/DDBJ databases">
        <authorList>
            <consortium name="Pathogen Informatics"/>
        </authorList>
    </citation>
    <scope>NUCLEOTIDE SEQUENCE [LARGE SCALE GENOMIC DNA]</scope>
    <source>
        <strain evidence="2 3">Costa Rica</strain>
    </source>
</reference>
<organism evidence="4">
    <name type="scientific">Angiostrongylus costaricensis</name>
    <name type="common">Nematode worm</name>
    <dbReference type="NCBI Taxonomy" id="334426"/>
    <lineage>
        <taxon>Eukaryota</taxon>
        <taxon>Metazoa</taxon>
        <taxon>Ecdysozoa</taxon>
        <taxon>Nematoda</taxon>
        <taxon>Chromadorea</taxon>
        <taxon>Rhabditida</taxon>
        <taxon>Rhabditina</taxon>
        <taxon>Rhabditomorpha</taxon>
        <taxon>Strongyloidea</taxon>
        <taxon>Metastrongylidae</taxon>
        <taxon>Angiostrongylus</taxon>
    </lineage>
</organism>
<dbReference type="AlphaFoldDB" id="A0A0R3Q0L6"/>
<dbReference type="EMBL" id="UYYA01005055">
    <property type="protein sequence ID" value="VDM64059.1"/>
    <property type="molecule type" value="Genomic_DNA"/>
</dbReference>
<sequence length="84" mass="9421">MKLILLITIITMSVFASDPNDPFKCDKNGKCPPGSRCEDGTCYGRPDCPQVMMPRMKPGCKMILVPDERDCPMPKIICNKENRS</sequence>
<keyword evidence="3" id="KW-1185">Reference proteome</keyword>
<dbReference type="Proteomes" id="UP000267027">
    <property type="component" value="Unassembled WGS sequence"/>
</dbReference>
<protein>
    <submittedName>
        <fullName evidence="4">TIL domain-containing protein</fullName>
    </submittedName>
</protein>
<name>A0A0R3Q0L6_ANGCS</name>
<dbReference type="WBParaSite" id="ACOC_0001247301-mRNA-1">
    <property type="protein sequence ID" value="ACOC_0001247301-mRNA-1"/>
    <property type="gene ID" value="ACOC_0001247301"/>
</dbReference>
<evidence type="ECO:0000313" key="3">
    <source>
        <dbReference type="Proteomes" id="UP000267027"/>
    </source>
</evidence>
<evidence type="ECO:0000256" key="1">
    <source>
        <dbReference type="SAM" id="SignalP"/>
    </source>
</evidence>
<accession>A0A0R3Q0L6</accession>
<keyword evidence="1" id="KW-0732">Signal</keyword>
<dbReference type="OMA" id="PGMKCES"/>
<evidence type="ECO:0000313" key="2">
    <source>
        <dbReference type="EMBL" id="VDM64059.1"/>
    </source>
</evidence>
<dbReference type="OrthoDB" id="5788516at2759"/>
<feature type="chain" id="PRO_5043130438" evidence="1">
    <location>
        <begin position="17"/>
        <end position="84"/>
    </location>
</feature>
<proteinExistence type="predicted"/>
<feature type="signal peptide" evidence="1">
    <location>
        <begin position="1"/>
        <end position="16"/>
    </location>
</feature>
<evidence type="ECO:0000313" key="4">
    <source>
        <dbReference type="WBParaSite" id="ACOC_0001247301-mRNA-1"/>
    </source>
</evidence>
<reference evidence="4" key="1">
    <citation type="submission" date="2017-02" db="UniProtKB">
        <authorList>
            <consortium name="WormBaseParasite"/>
        </authorList>
    </citation>
    <scope>IDENTIFICATION</scope>
</reference>
<gene>
    <name evidence="2" type="ORF">ACOC_LOCUS12474</name>
</gene>